<feature type="domain" description="Major facilitator superfamily (MFS) profile" evidence="6">
    <location>
        <begin position="32"/>
        <end position="481"/>
    </location>
</feature>
<evidence type="ECO:0000256" key="1">
    <source>
        <dbReference type="ARBA" id="ARBA00004141"/>
    </source>
</evidence>
<evidence type="ECO:0000313" key="8">
    <source>
        <dbReference type="Proteomes" id="UP001408356"/>
    </source>
</evidence>
<feature type="transmembrane region" description="Helical" evidence="5">
    <location>
        <begin position="417"/>
        <end position="439"/>
    </location>
</feature>
<feature type="transmembrane region" description="Helical" evidence="5">
    <location>
        <begin position="380"/>
        <end position="405"/>
    </location>
</feature>
<feature type="transmembrane region" description="Helical" evidence="5">
    <location>
        <begin position="251"/>
        <end position="270"/>
    </location>
</feature>
<comment type="subcellular location">
    <subcellularLocation>
        <location evidence="1">Membrane</location>
        <topology evidence="1">Multi-pass membrane protein</topology>
    </subcellularLocation>
</comment>
<dbReference type="Proteomes" id="UP001408356">
    <property type="component" value="Unassembled WGS sequence"/>
</dbReference>
<dbReference type="Gene3D" id="1.20.1250.20">
    <property type="entry name" value="MFS general substrate transporter like domains"/>
    <property type="match status" value="1"/>
</dbReference>
<comment type="caution">
    <text evidence="7">The sequence shown here is derived from an EMBL/GenBank/DDBJ whole genome shotgun (WGS) entry which is preliminary data.</text>
</comment>
<dbReference type="Pfam" id="PF07690">
    <property type="entry name" value="MFS_1"/>
    <property type="match status" value="1"/>
</dbReference>
<dbReference type="PROSITE" id="PS50850">
    <property type="entry name" value="MFS"/>
    <property type="match status" value="1"/>
</dbReference>
<organism evidence="7 8">
    <name type="scientific">Seiridium unicorne</name>
    <dbReference type="NCBI Taxonomy" id="138068"/>
    <lineage>
        <taxon>Eukaryota</taxon>
        <taxon>Fungi</taxon>
        <taxon>Dikarya</taxon>
        <taxon>Ascomycota</taxon>
        <taxon>Pezizomycotina</taxon>
        <taxon>Sordariomycetes</taxon>
        <taxon>Xylariomycetidae</taxon>
        <taxon>Amphisphaeriales</taxon>
        <taxon>Sporocadaceae</taxon>
        <taxon>Seiridium</taxon>
    </lineage>
</organism>
<feature type="transmembrane region" description="Helical" evidence="5">
    <location>
        <begin position="100"/>
        <end position="117"/>
    </location>
</feature>
<proteinExistence type="predicted"/>
<evidence type="ECO:0000256" key="2">
    <source>
        <dbReference type="ARBA" id="ARBA00022692"/>
    </source>
</evidence>
<dbReference type="SUPFAM" id="SSF103473">
    <property type="entry name" value="MFS general substrate transporter"/>
    <property type="match status" value="2"/>
</dbReference>
<protein>
    <submittedName>
        <fullName evidence="7">Major facilitator superfamily-domain-containing protein</fullName>
    </submittedName>
</protein>
<evidence type="ECO:0000313" key="7">
    <source>
        <dbReference type="EMBL" id="KAK9423358.1"/>
    </source>
</evidence>
<evidence type="ECO:0000256" key="5">
    <source>
        <dbReference type="SAM" id="Phobius"/>
    </source>
</evidence>
<reference evidence="7 8" key="1">
    <citation type="journal article" date="2024" name="J. Plant Pathol.">
        <title>Sequence and assembly of the genome of Seiridium unicorne, isolate CBS 538.82, causal agent of cypress canker disease.</title>
        <authorList>
            <person name="Scali E."/>
            <person name="Rocca G.D."/>
            <person name="Danti R."/>
            <person name="Garbelotto M."/>
            <person name="Barberini S."/>
            <person name="Baroncelli R."/>
            <person name="Emiliani G."/>
        </authorList>
    </citation>
    <scope>NUCLEOTIDE SEQUENCE [LARGE SCALE GENOMIC DNA]</scope>
    <source>
        <strain evidence="7 8">BM-138-508</strain>
    </source>
</reference>
<dbReference type="Gene3D" id="1.20.1720.10">
    <property type="entry name" value="Multidrug resistance protein D"/>
    <property type="match status" value="1"/>
</dbReference>
<feature type="transmembrane region" description="Helical" evidence="5">
    <location>
        <begin position="158"/>
        <end position="183"/>
    </location>
</feature>
<keyword evidence="4 5" id="KW-0472">Membrane</keyword>
<dbReference type="InterPro" id="IPR036259">
    <property type="entry name" value="MFS_trans_sf"/>
</dbReference>
<keyword evidence="8" id="KW-1185">Reference proteome</keyword>
<feature type="transmembrane region" description="Helical" evidence="5">
    <location>
        <begin position="189"/>
        <end position="209"/>
    </location>
</feature>
<keyword evidence="3 5" id="KW-1133">Transmembrane helix</keyword>
<sequence length="499" mass="53714">MEQSVDLVALSRPSQRVFEAATPTTTTSRLLITSLLVCANTVQFISNCVTIAGGLAISEDLGRHLGPGEANWMPASYPLTQSAFVLICGRLGAVYGHKRLTLLGCLIFSVFSLVNAFCKSYESFIIARALTGVGGGLFMPNAVSMITIMIPPGRLRNLFLGFFAASPPLGAMVGSVLTGVFIQSIGWKWLFVLIAALTALITVWLGYITPKEVPVDRGGKIDYVGAVSGLGSLLLFNVVCNQAPSVGWSTPYVIACLVATVLLFLAFLIWEKRFASEPIMPLRIFKATSFSALIWVVLLSYMGFGIILWYSVSWQQVLRNTSVLQTGINFIPFGLASLFSVFLAAWLVSRVAAQWIMAVGVIVVLGASILLATMPVQQTYWAQMFPAIVLSGFCPDFVFVAAQVVASSSVSRRQQGVASSLIGTLNLYGNSLGIGIAAIIESEVNKTSTDEAGSYRAVLYFSAGICLVGLVLDVVFVRMPKDERDGWDDPVPEEHISSL</sequence>
<dbReference type="InterPro" id="IPR020846">
    <property type="entry name" value="MFS_dom"/>
</dbReference>
<feature type="transmembrane region" description="Helical" evidence="5">
    <location>
        <begin position="290"/>
        <end position="310"/>
    </location>
</feature>
<keyword evidence="2 5" id="KW-0812">Transmembrane</keyword>
<accession>A0ABR2V9S4</accession>
<feature type="transmembrane region" description="Helical" evidence="5">
    <location>
        <begin position="123"/>
        <end position="146"/>
    </location>
</feature>
<dbReference type="InterPro" id="IPR011701">
    <property type="entry name" value="MFS"/>
</dbReference>
<evidence type="ECO:0000259" key="6">
    <source>
        <dbReference type="PROSITE" id="PS50850"/>
    </source>
</evidence>
<dbReference type="PANTHER" id="PTHR42718:SF41">
    <property type="entry name" value="MFS TRANSPORTER OF UNKOWN SPECIFICITY (AFU_ORTHOLOGUE AFUA_5G09940)-RELATED"/>
    <property type="match status" value="1"/>
</dbReference>
<dbReference type="PANTHER" id="PTHR42718">
    <property type="entry name" value="MAJOR FACILITATOR SUPERFAMILY MULTIDRUG TRANSPORTER MFSC"/>
    <property type="match status" value="1"/>
</dbReference>
<name>A0ABR2V9S4_9PEZI</name>
<evidence type="ECO:0000256" key="3">
    <source>
        <dbReference type="ARBA" id="ARBA00022989"/>
    </source>
</evidence>
<evidence type="ECO:0000256" key="4">
    <source>
        <dbReference type="ARBA" id="ARBA00023136"/>
    </source>
</evidence>
<feature type="transmembrane region" description="Helical" evidence="5">
    <location>
        <begin position="459"/>
        <end position="477"/>
    </location>
</feature>
<gene>
    <name evidence="7" type="ORF">SUNI508_04252</name>
</gene>
<dbReference type="EMBL" id="JARVKF010000079">
    <property type="protein sequence ID" value="KAK9423358.1"/>
    <property type="molecule type" value="Genomic_DNA"/>
</dbReference>
<feature type="transmembrane region" description="Helical" evidence="5">
    <location>
        <begin position="330"/>
        <end position="348"/>
    </location>
</feature>
<feature type="transmembrane region" description="Helical" evidence="5">
    <location>
        <begin position="355"/>
        <end position="374"/>
    </location>
</feature>